<dbReference type="SUPFAM" id="SSF54695">
    <property type="entry name" value="POZ domain"/>
    <property type="match status" value="1"/>
</dbReference>
<dbReference type="AlphaFoldDB" id="A0A5J9TCV3"/>
<reference evidence="3 4" key="1">
    <citation type="journal article" date="2019" name="Sci. Rep.">
        <title>A high-quality genome of Eragrostis curvula grass provides insights into Poaceae evolution and supports new strategies to enhance forage quality.</title>
        <authorList>
            <person name="Carballo J."/>
            <person name="Santos B.A.C.M."/>
            <person name="Zappacosta D."/>
            <person name="Garbus I."/>
            <person name="Selva J.P."/>
            <person name="Gallo C.A."/>
            <person name="Diaz A."/>
            <person name="Albertini E."/>
            <person name="Caccamo M."/>
            <person name="Echenique V."/>
        </authorList>
    </citation>
    <scope>NUCLEOTIDE SEQUENCE [LARGE SCALE GENOMIC DNA]</scope>
    <source>
        <strain evidence="4">cv. Victoria</strain>
        <tissue evidence="3">Leaf</tissue>
    </source>
</reference>
<dbReference type="PANTHER" id="PTHR26379:SF469">
    <property type="entry name" value="MAB1"/>
    <property type="match status" value="1"/>
</dbReference>
<evidence type="ECO:0000313" key="4">
    <source>
        <dbReference type="Proteomes" id="UP000324897"/>
    </source>
</evidence>
<name>A0A5J9TCV3_9POAL</name>
<keyword evidence="4" id="KW-1185">Reference proteome</keyword>
<proteinExistence type="predicted"/>
<dbReference type="Proteomes" id="UP000324897">
    <property type="component" value="Chromosome 3"/>
</dbReference>
<organism evidence="3 4">
    <name type="scientific">Eragrostis curvula</name>
    <name type="common">weeping love grass</name>
    <dbReference type="NCBI Taxonomy" id="38414"/>
    <lineage>
        <taxon>Eukaryota</taxon>
        <taxon>Viridiplantae</taxon>
        <taxon>Streptophyta</taxon>
        <taxon>Embryophyta</taxon>
        <taxon>Tracheophyta</taxon>
        <taxon>Spermatophyta</taxon>
        <taxon>Magnoliopsida</taxon>
        <taxon>Liliopsida</taxon>
        <taxon>Poales</taxon>
        <taxon>Poaceae</taxon>
        <taxon>PACMAD clade</taxon>
        <taxon>Chloridoideae</taxon>
        <taxon>Eragrostideae</taxon>
        <taxon>Eragrostidinae</taxon>
        <taxon>Eragrostis</taxon>
    </lineage>
</organism>
<dbReference type="EMBL" id="RWGY01000039">
    <property type="protein sequence ID" value="TVU09216.1"/>
    <property type="molecule type" value="Genomic_DNA"/>
</dbReference>
<protein>
    <recommendedName>
        <fullName evidence="2">BTB domain-containing protein</fullName>
    </recommendedName>
</protein>
<dbReference type="Pfam" id="PF00651">
    <property type="entry name" value="BTB"/>
    <property type="match status" value="1"/>
</dbReference>
<comment type="pathway">
    <text evidence="1">Protein modification; protein ubiquitination.</text>
</comment>
<dbReference type="OrthoDB" id="583614at2759"/>
<feature type="non-terminal residue" evidence="3">
    <location>
        <position position="1"/>
    </location>
</feature>
<gene>
    <name evidence="3" type="ORF">EJB05_42664</name>
</gene>
<dbReference type="Gene3D" id="3.30.710.10">
    <property type="entry name" value="Potassium Channel Kv1.1, Chain A"/>
    <property type="match status" value="1"/>
</dbReference>
<dbReference type="InterPro" id="IPR011333">
    <property type="entry name" value="SKP1/BTB/POZ_sf"/>
</dbReference>
<dbReference type="Gramene" id="TVU09216">
    <property type="protein sequence ID" value="TVU09216"/>
    <property type="gene ID" value="EJB05_42664"/>
</dbReference>
<evidence type="ECO:0000313" key="3">
    <source>
        <dbReference type="EMBL" id="TVU09216.1"/>
    </source>
</evidence>
<evidence type="ECO:0000256" key="1">
    <source>
        <dbReference type="ARBA" id="ARBA00004906"/>
    </source>
</evidence>
<dbReference type="PANTHER" id="PTHR26379">
    <property type="entry name" value="BTB/POZ AND MATH DOMAIN-CONTAINING PROTEIN 1"/>
    <property type="match status" value="1"/>
</dbReference>
<dbReference type="InterPro" id="IPR000210">
    <property type="entry name" value="BTB/POZ_dom"/>
</dbReference>
<comment type="caution">
    <text evidence="3">The sequence shown here is derived from an EMBL/GenBank/DDBJ whole genome shotgun (WGS) entry which is preliminary data.</text>
</comment>
<dbReference type="GO" id="GO:0016567">
    <property type="term" value="P:protein ubiquitination"/>
    <property type="evidence" value="ECO:0007669"/>
    <property type="project" value="InterPro"/>
</dbReference>
<sequence>MAERKACSVFHGREDRSFQLKLSLSVTKGLAADGFVEEVFFLTTTSFKCVTRYWPHWEQRKDDRGWIKISVTVTGSTYNPYKTAAGGHIGLPARNGLMSPGMTVAGGLSGGVTLVARRDDVEADCVVDGHFTALCTISVSYFYKDSAVGIDRTRNPRLLLPATASRLDHDILMASELADVSFQVEGQAFKAHRLVLAARSPVFKAELFGHTHMAEST</sequence>
<feature type="domain" description="BTB" evidence="2">
    <location>
        <begin position="178"/>
        <end position="217"/>
    </location>
</feature>
<evidence type="ECO:0000259" key="2">
    <source>
        <dbReference type="PROSITE" id="PS50097"/>
    </source>
</evidence>
<accession>A0A5J9TCV3</accession>
<dbReference type="PROSITE" id="PS50097">
    <property type="entry name" value="BTB"/>
    <property type="match status" value="1"/>
</dbReference>
<dbReference type="InterPro" id="IPR045005">
    <property type="entry name" value="BPM1-6"/>
</dbReference>